<dbReference type="InterPro" id="IPR016181">
    <property type="entry name" value="Acyl_CoA_acyltransferase"/>
</dbReference>
<dbReference type="Pfam" id="PF13508">
    <property type="entry name" value="Acetyltransf_7"/>
    <property type="match status" value="1"/>
</dbReference>
<dbReference type="GO" id="GO:0016747">
    <property type="term" value="F:acyltransferase activity, transferring groups other than amino-acyl groups"/>
    <property type="evidence" value="ECO:0007669"/>
    <property type="project" value="InterPro"/>
</dbReference>
<dbReference type="GeneID" id="63730605"/>
<dbReference type="EMBL" id="KV878133">
    <property type="protein sequence ID" value="OJJ05780.1"/>
    <property type="molecule type" value="Genomic_DNA"/>
</dbReference>
<evidence type="ECO:0000256" key="1">
    <source>
        <dbReference type="ARBA" id="ARBA00004123"/>
    </source>
</evidence>
<dbReference type="GO" id="GO:0005634">
    <property type="term" value="C:nucleus"/>
    <property type="evidence" value="ECO:0007669"/>
    <property type="project" value="UniProtKB-SubCell"/>
</dbReference>
<proteinExistence type="predicted"/>
<dbReference type="CDD" id="cd00067">
    <property type="entry name" value="GAL4"/>
    <property type="match status" value="1"/>
</dbReference>
<dbReference type="GO" id="GO:0000976">
    <property type="term" value="F:transcription cis-regulatory region binding"/>
    <property type="evidence" value="ECO:0007669"/>
    <property type="project" value="TreeGrafter"/>
</dbReference>
<protein>
    <recommendedName>
        <fullName evidence="6">N-acetyltransferase domain-containing protein</fullName>
    </recommendedName>
</protein>
<feature type="region of interest" description="Disordered" evidence="5">
    <location>
        <begin position="72"/>
        <end position="101"/>
    </location>
</feature>
<name>A0A1L9PW56_ASPVE</name>
<dbReference type="RefSeq" id="XP_040671542.1">
    <property type="nucleotide sequence ID" value="XM_040815094.1"/>
</dbReference>
<dbReference type="InterPro" id="IPR001138">
    <property type="entry name" value="Zn2Cys6_DnaBD"/>
</dbReference>
<accession>A0A1L9PW56</accession>
<dbReference type="VEuPathDB" id="FungiDB:ASPVEDRAFT_55587"/>
<dbReference type="AlphaFoldDB" id="A0A1L9PW56"/>
<dbReference type="STRING" id="1036611.A0A1L9PW56"/>
<dbReference type="Pfam" id="PF11951">
    <property type="entry name" value="Fungal_trans_2"/>
    <property type="match status" value="1"/>
</dbReference>
<dbReference type="GO" id="GO:0045944">
    <property type="term" value="P:positive regulation of transcription by RNA polymerase II"/>
    <property type="evidence" value="ECO:0007669"/>
    <property type="project" value="TreeGrafter"/>
</dbReference>
<dbReference type="InterPro" id="IPR021858">
    <property type="entry name" value="Fun_TF"/>
</dbReference>
<dbReference type="SUPFAM" id="SSF55729">
    <property type="entry name" value="Acyl-CoA N-acyltransferases (Nat)"/>
    <property type="match status" value="1"/>
</dbReference>
<evidence type="ECO:0000313" key="8">
    <source>
        <dbReference type="Proteomes" id="UP000184073"/>
    </source>
</evidence>
<dbReference type="PANTHER" id="PTHR37534">
    <property type="entry name" value="TRANSCRIPTIONAL ACTIVATOR PROTEIN UGA3"/>
    <property type="match status" value="1"/>
</dbReference>
<evidence type="ECO:0000313" key="7">
    <source>
        <dbReference type="EMBL" id="OJJ05780.1"/>
    </source>
</evidence>
<dbReference type="GO" id="GO:0008270">
    <property type="term" value="F:zinc ion binding"/>
    <property type="evidence" value="ECO:0007669"/>
    <property type="project" value="InterPro"/>
</dbReference>
<dbReference type="GO" id="GO:0000981">
    <property type="term" value="F:DNA-binding transcription factor activity, RNA polymerase II-specific"/>
    <property type="evidence" value="ECO:0007669"/>
    <property type="project" value="InterPro"/>
</dbReference>
<keyword evidence="4" id="KW-0539">Nucleus</keyword>
<keyword evidence="3" id="KW-0804">Transcription</keyword>
<evidence type="ECO:0000259" key="6">
    <source>
        <dbReference type="PROSITE" id="PS51186"/>
    </source>
</evidence>
<dbReference type="PROSITE" id="PS51186">
    <property type="entry name" value="GNAT"/>
    <property type="match status" value="1"/>
</dbReference>
<evidence type="ECO:0000256" key="2">
    <source>
        <dbReference type="ARBA" id="ARBA00023015"/>
    </source>
</evidence>
<evidence type="ECO:0000256" key="3">
    <source>
        <dbReference type="ARBA" id="ARBA00023163"/>
    </source>
</evidence>
<organism evidence="7 8">
    <name type="scientific">Aspergillus versicolor CBS 583.65</name>
    <dbReference type="NCBI Taxonomy" id="1036611"/>
    <lineage>
        <taxon>Eukaryota</taxon>
        <taxon>Fungi</taxon>
        <taxon>Dikarya</taxon>
        <taxon>Ascomycota</taxon>
        <taxon>Pezizomycotina</taxon>
        <taxon>Eurotiomycetes</taxon>
        <taxon>Eurotiomycetidae</taxon>
        <taxon>Eurotiales</taxon>
        <taxon>Aspergillaceae</taxon>
        <taxon>Aspergillus</taxon>
        <taxon>Aspergillus subgen. Nidulantes</taxon>
    </lineage>
</organism>
<dbReference type="Gene3D" id="3.40.630.30">
    <property type="match status" value="1"/>
</dbReference>
<evidence type="ECO:0000256" key="4">
    <source>
        <dbReference type="ARBA" id="ARBA00023242"/>
    </source>
</evidence>
<keyword evidence="2" id="KW-0805">Transcription regulation</keyword>
<gene>
    <name evidence="7" type="ORF">ASPVEDRAFT_55587</name>
</gene>
<dbReference type="OrthoDB" id="4525710at2759"/>
<comment type="subcellular location">
    <subcellularLocation>
        <location evidence="1">Nucleus</location>
    </subcellularLocation>
</comment>
<sequence>MTAPKLPCWNCRSDKQKPKCSRCTIRDLDCIPVERKTVFRRRSKDQARESFAVDQTWVNSEPRKWRKAETVQGPLRLDQTATSPGIPGEERQSTDTQAENATLDPISTLPTLGDGISAWSFHDIPISGLDALVSAAVGASHGSPFEVNHISPGITSTPRSSTFQPLANVEEACLLRYFIEELSPWFDHCDSQSHFRVAVPLRAHHCLTLRNAIFAVSSRHLSRLPQFKTPRGIVYHGQLLPDLSTSSAVEYMLKCIPGLLSFHTVQDPHDQENLMAAAIILRQYEEMEEEMEEGTDAEIDTDIAGGDERQQRVNFLAVTQTIIYSMISSPLARSSLAIAAYWIAIRQEVYYALTRKRAPRVAFTPEDWSNATIANMMIMHAGEVAKWCWGDKSFTEYERLKQHQQQLLSEYSTHLLPILQKPADKSKGEIFPTVWYTTDEQVTGAQHLELARMILIAENPRLREPHARAAHRQAEARVRSIVLTLCGIAVDNVSRRMPALVNAVISIMLYGEYFTKEGERDALRRIIDRTKDMHAWPLRRPYERLCGLWEMVDSVEVLPILVTRYKVLRLTGLQSDPGAFTRTYDHEVQFSHETWTTRLLNPLSRIFVAVFPDITDPQQIGFHDSSHEWDDVRRLVDIPWLGQLTLIGPAIAPDRGSKASRTPWELFKDIDFGKAAEEAKAIPPGSRVVYTLVGMYVLPEGRGAGNGRRLVEAAITAVYGETTQKGVDATVVVLVAKHNHTAKRLYERVGFVAGSNTVDIEGEQHWALAMNVGN</sequence>
<reference evidence="8" key="1">
    <citation type="journal article" date="2017" name="Genome Biol.">
        <title>Comparative genomics reveals high biological diversity and specific adaptations in the industrially and medically important fungal genus Aspergillus.</title>
        <authorList>
            <person name="de Vries R.P."/>
            <person name="Riley R."/>
            <person name="Wiebenga A."/>
            <person name="Aguilar-Osorio G."/>
            <person name="Amillis S."/>
            <person name="Uchima C.A."/>
            <person name="Anderluh G."/>
            <person name="Asadollahi M."/>
            <person name="Askin M."/>
            <person name="Barry K."/>
            <person name="Battaglia E."/>
            <person name="Bayram O."/>
            <person name="Benocci T."/>
            <person name="Braus-Stromeyer S.A."/>
            <person name="Caldana C."/>
            <person name="Canovas D."/>
            <person name="Cerqueira G.C."/>
            <person name="Chen F."/>
            <person name="Chen W."/>
            <person name="Choi C."/>
            <person name="Clum A."/>
            <person name="Dos Santos R.A."/>
            <person name="Damasio A.R."/>
            <person name="Diallinas G."/>
            <person name="Emri T."/>
            <person name="Fekete E."/>
            <person name="Flipphi M."/>
            <person name="Freyberg S."/>
            <person name="Gallo A."/>
            <person name="Gournas C."/>
            <person name="Habgood R."/>
            <person name="Hainaut M."/>
            <person name="Harispe M.L."/>
            <person name="Henrissat B."/>
            <person name="Hilden K.S."/>
            <person name="Hope R."/>
            <person name="Hossain A."/>
            <person name="Karabika E."/>
            <person name="Karaffa L."/>
            <person name="Karanyi Z."/>
            <person name="Krasevec N."/>
            <person name="Kuo A."/>
            <person name="Kusch H."/>
            <person name="LaButti K."/>
            <person name="Lagendijk E.L."/>
            <person name="Lapidus A."/>
            <person name="Levasseur A."/>
            <person name="Lindquist E."/>
            <person name="Lipzen A."/>
            <person name="Logrieco A.F."/>
            <person name="MacCabe A."/>
            <person name="Maekelae M.R."/>
            <person name="Malavazi I."/>
            <person name="Melin P."/>
            <person name="Meyer V."/>
            <person name="Mielnichuk N."/>
            <person name="Miskei M."/>
            <person name="Molnar A.P."/>
            <person name="Mule G."/>
            <person name="Ngan C.Y."/>
            <person name="Orejas M."/>
            <person name="Orosz E."/>
            <person name="Ouedraogo J.P."/>
            <person name="Overkamp K.M."/>
            <person name="Park H.-S."/>
            <person name="Perrone G."/>
            <person name="Piumi F."/>
            <person name="Punt P.J."/>
            <person name="Ram A.F."/>
            <person name="Ramon A."/>
            <person name="Rauscher S."/>
            <person name="Record E."/>
            <person name="Riano-Pachon D.M."/>
            <person name="Robert V."/>
            <person name="Roehrig J."/>
            <person name="Ruller R."/>
            <person name="Salamov A."/>
            <person name="Salih N.S."/>
            <person name="Samson R.A."/>
            <person name="Sandor E."/>
            <person name="Sanguinetti M."/>
            <person name="Schuetze T."/>
            <person name="Sepcic K."/>
            <person name="Shelest E."/>
            <person name="Sherlock G."/>
            <person name="Sophianopoulou V."/>
            <person name="Squina F.M."/>
            <person name="Sun H."/>
            <person name="Susca A."/>
            <person name="Todd R.B."/>
            <person name="Tsang A."/>
            <person name="Unkles S.E."/>
            <person name="van de Wiele N."/>
            <person name="van Rossen-Uffink D."/>
            <person name="Oliveira J.V."/>
            <person name="Vesth T.C."/>
            <person name="Visser J."/>
            <person name="Yu J.-H."/>
            <person name="Zhou M."/>
            <person name="Andersen M.R."/>
            <person name="Archer D.B."/>
            <person name="Baker S.E."/>
            <person name="Benoit I."/>
            <person name="Brakhage A.A."/>
            <person name="Braus G.H."/>
            <person name="Fischer R."/>
            <person name="Frisvad J.C."/>
            <person name="Goldman G.H."/>
            <person name="Houbraken J."/>
            <person name="Oakley B."/>
            <person name="Pocsi I."/>
            <person name="Scazzocchio C."/>
            <person name="Seiboth B."/>
            <person name="vanKuyk P.A."/>
            <person name="Wortman J."/>
            <person name="Dyer P.S."/>
            <person name="Grigoriev I.V."/>
        </authorList>
    </citation>
    <scope>NUCLEOTIDE SEQUENCE [LARGE SCALE GENOMIC DNA]</scope>
    <source>
        <strain evidence="8">CBS 583.65</strain>
    </source>
</reference>
<evidence type="ECO:0000256" key="5">
    <source>
        <dbReference type="SAM" id="MobiDB-lite"/>
    </source>
</evidence>
<dbReference type="Proteomes" id="UP000184073">
    <property type="component" value="Unassembled WGS sequence"/>
</dbReference>
<feature type="domain" description="N-acetyltransferase" evidence="6">
    <location>
        <begin position="620"/>
        <end position="773"/>
    </location>
</feature>
<keyword evidence="8" id="KW-1185">Reference proteome</keyword>
<dbReference type="PANTHER" id="PTHR37534:SF2">
    <property type="entry name" value="N-ACETYLTRANSFERASE DOMAIN-CONTAINING PROTEIN"/>
    <property type="match status" value="1"/>
</dbReference>
<dbReference type="InterPro" id="IPR000182">
    <property type="entry name" value="GNAT_dom"/>
</dbReference>